<feature type="domain" description="B box-type" evidence="15">
    <location>
        <begin position="97"/>
        <end position="138"/>
    </location>
</feature>
<feature type="region of interest" description="Disordered" evidence="14">
    <location>
        <begin position="1"/>
        <end position="35"/>
    </location>
</feature>
<evidence type="ECO:0000256" key="2">
    <source>
        <dbReference type="ARBA" id="ARBA00004496"/>
    </source>
</evidence>
<dbReference type="GeneTree" id="ENSGT00940000154647"/>
<dbReference type="Proteomes" id="UP000472240">
    <property type="component" value="Chromosome 11"/>
</dbReference>
<evidence type="ECO:0000256" key="1">
    <source>
        <dbReference type="ARBA" id="ARBA00000900"/>
    </source>
</evidence>
<evidence type="ECO:0000256" key="3">
    <source>
        <dbReference type="ARBA" id="ARBA00004906"/>
    </source>
</evidence>
<reference evidence="16" key="4">
    <citation type="submission" date="2025-08" db="UniProtKB">
        <authorList>
            <consortium name="Ensembl"/>
        </authorList>
    </citation>
    <scope>IDENTIFICATION</scope>
</reference>
<evidence type="ECO:0000256" key="8">
    <source>
        <dbReference type="ARBA" id="ARBA00022723"/>
    </source>
</evidence>
<evidence type="ECO:0000259" key="15">
    <source>
        <dbReference type="PROSITE" id="PS50119"/>
    </source>
</evidence>
<dbReference type="InParanoid" id="A0A671EWD2"/>
<keyword evidence="10" id="KW-0833">Ubl conjugation pathway</keyword>
<dbReference type="OMA" id="HQFVATI"/>
<keyword evidence="12" id="KW-0175">Coiled coil</keyword>
<name>A0A671EWD2_RHIFE</name>
<evidence type="ECO:0000256" key="7">
    <source>
        <dbReference type="ARBA" id="ARBA00022679"/>
    </source>
</evidence>
<reference evidence="16" key="5">
    <citation type="submission" date="2025-09" db="UniProtKB">
        <authorList>
            <consortium name="Ensembl"/>
        </authorList>
    </citation>
    <scope>IDENTIFICATION</scope>
</reference>
<dbReference type="GO" id="GO:0061630">
    <property type="term" value="F:ubiquitin protein ligase activity"/>
    <property type="evidence" value="ECO:0007669"/>
    <property type="project" value="UniProtKB-EC"/>
</dbReference>
<evidence type="ECO:0000256" key="4">
    <source>
        <dbReference type="ARBA" id="ARBA00008518"/>
    </source>
</evidence>
<keyword evidence="9 13" id="KW-0863">Zinc-finger</keyword>
<dbReference type="EC" id="2.3.2.27" evidence="5"/>
<evidence type="ECO:0000256" key="11">
    <source>
        <dbReference type="ARBA" id="ARBA00022833"/>
    </source>
</evidence>
<evidence type="ECO:0000256" key="14">
    <source>
        <dbReference type="SAM" id="MobiDB-lite"/>
    </source>
</evidence>
<dbReference type="Ensembl" id="ENSRFET00010017411.1">
    <property type="protein sequence ID" value="ENSRFEP00010015948.1"/>
    <property type="gene ID" value="ENSRFEG00010010863.1"/>
</dbReference>
<keyword evidence="6" id="KW-0963">Cytoplasm</keyword>
<evidence type="ECO:0000256" key="12">
    <source>
        <dbReference type="ARBA" id="ARBA00023054"/>
    </source>
</evidence>
<protein>
    <recommendedName>
        <fullName evidence="5">RING-type E3 ubiquitin transferase</fullName>
        <ecNumber evidence="5">2.3.2.27</ecNumber>
    </recommendedName>
</protein>
<dbReference type="InterPro" id="IPR020457">
    <property type="entry name" value="Znf_B-box_chordata"/>
</dbReference>
<reference evidence="17" key="3">
    <citation type="submission" date="2018-12" db="EMBL/GenBank/DDBJ databases">
        <title>G10K-VGP greater horseshoe bat female genome, primary haplotype.</title>
        <authorList>
            <person name="Teeling E."/>
            <person name="Myers G."/>
            <person name="Vernes S."/>
            <person name="Pippel M."/>
            <person name="Winkler S."/>
            <person name="Fedrigo O."/>
            <person name="Rhie A."/>
            <person name="Koren S."/>
            <person name="Phillippy A."/>
            <person name="Lewin H."/>
            <person name="Damas J."/>
            <person name="Howe K."/>
            <person name="Mountcastle J."/>
            <person name="Jarvis E.D."/>
        </authorList>
    </citation>
    <scope>NUCLEOTIDE SEQUENCE [LARGE SCALE GENOMIC DNA]</scope>
</reference>
<keyword evidence="11" id="KW-0862">Zinc</keyword>
<evidence type="ECO:0000256" key="5">
    <source>
        <dbReference type="ARBA" id="ARBA00012483"/>
    </source>
</evidence>
<organism evidence="16 17">
    <name type="scientific">Rhinolophus ferrumequinum</name>
    <name type="common">Greater horseshoe bat</name>
    <dbReference type="NCBI Taxonomy" id="59479"/>
    <lineage>
        <taxon>Eukaryota</taxon>
        <taxon>Metazoa</taxon>
        <taxon>Chordata</taxon>
        <taxon>Craniata</taxon>
        <taxon>Vertebrata</taxon>
        <taxon>Euteleostomi</taxon>
        <taxon>Mammalia</taxon>
        <taxon>Eutheria</taxon>
        <taxon>Laurasiatheria</taxon>
        <taxon>Chiroptera</taxon>
        <taxon>Yinpterochiroptera</taxon>
        <taxon>Rhinolophoidea</taxon>
        <taxon>Rhinolophidae</taxon>
        <taxon>Rhinolophinae</taxon>
        <taxon>Rhinolophus</taxon>
    </lineage>
</organism>
<keyword evidence="7" id="KW-0808">Transferase</keyword>
<comment type="pathway">
    <text evidence="3">Protein modification; protein ubiquitination.</text>
</comment>
<evidence type="ECO:0000256" key="10">
    <source>
        <dbReference type="ARBA" id="ARBA00022786"/>
    </source>
</evidence>
<dbReference type="InterPro" id="IPR050143">
    <property type="entry name" value="TRIM/RBCC"/>
</dbReference>
<dbReference type="Pfam" id="PF00643">
    <property type="entry name" value="zf-B_box"/>
    <property type="match status" value="1"/>
</dbReference>
<evidence type="ECO:0000256" key="6">
    <source>
        <dbReference type="ARBA" id="ARBA00022490"/>
    </source>
</evidence>
<keyword evidence="17" id="KW-1185">Reference proteome</keyword>
<dbReference type="GO" id="GO:0005737">
    <property type="term" value="C:cytoplasm"/>
    <property type="evidence" value="ECO:0007669"/>
    <property type="project" value="UniProtKB-SubCell"/>
</dbReference>
<comment type="similarity">
    <text evidence="4">Belongs to the TRIM/RBCC family.</text>
</comment>
<dbReference type="SMART" id="SM00336">
    <property type="entry name" value="BBOX"/>
    <property type="match status" value="1"/>
</dbReference>
<dbReference type="CDD" id="cd19761">
    <property type="entry name" value="Bbox2_TRIM5-like"/>
    <property type="match status" value="1"/>
</dbReference>
<dbReference type="GO" id="GO:0008270">
    <property type="term" value="F:zinc ion binding"/>
    <property type="evidence" value="ECO:0007669"/>
    <property type="project" value="UniProtKB-KW"/>
</dbReference>
<accession>A0A671EWD2</accession>
<evidence type="ECO:0000313" key="17">
    <source>
        <dbReference type="Proteomes" id="UP000472240"/>
    </source>
</evidence>
<evidence type="ECO:0000256" key="9">
    <source>
        <dbReference type="ARBA" id="ARBA00022771"/>
    </source>
</evidence>
<evidence type="ECO:0000256" key="13">
    <source>
        <dbReference type="PROSITE-ProRule" id="PRU00024"/>
    </source>
</evidence>
<proteinExistence type="inferred from homology"/>
<dbReference type="PRINTS" id="PR01406">
    <property type="entry name" value="BBOXZNFINGER"/>
</dbReference>
<dbReference type="FunFam" id="3.30.160.60:FF:000386">
    <property type="entry name" value="Tripartite motif-containing 5 (Predicted)"/>
    <property type="match status" value="1"/>
</dbReference>
<sequence>EQGSSCDGFRNPAAHTGGAHLPHLPGAPDRTPEPGLWPQLLQSLHHCKQQGACDRPRREPLLSCRVTYQSGDLRPHQFVATIVERLREVKLNPEEGQKRDLCVRHGEKLQLFCKEDEKVICWLCERSQEHRGHHTFLIEDVAQEYQDVNGIMERSKTLTVMKPNTLSHESSRRVLKPPDLSRFLKVLNELKDD</sequence>
<dbReference type="PANTHER" id="PTHR24103">
    <property type="entry name" value="E3 UBIQUITIN-PROTEIN LIGASE TRIM"/>
    <property type="match status" value="1"/>
</dbReference>
<dbReference type="PROSITE" id="PS50119">
    <property type="entry name" value="ZF_BBOX"/>
    <property type="match status" value="1"/>
</dbReference>
<evidence type="ECO:0000313" key="16">
    <source>
        <dbReference type="Ensembl" id="ENSRFEP00010015948.1"/>
    </source>
</evidence>
<comment type="catalytic activity">
    <reaction evidence="1">
        <text>S-ubiquitinyl-[E2 ubiquitin-conjugating enzyme]-L-cysteine + [acceptor protein]-L-lysine = [E2 ubiquitin-conjugating enzyme]-L-cysteine + N(6)-ubiquitinyl-[acceptor protein]-L-lysine.</text>
        <dbReference type="EC" id="2.3.2.27"/>
    </reaction>
</comment>
<dbReference type="Gene3D" id="3.30.160.60">
    <property type="entry name" value="Classic Zinc Finger"/>
    <property type="match status" value="1"/>
</dbReference>
<reference evidence="16 17" key="2">
    <citation type="journal article" date="2018" name="Annu Rev Anim Biosci">
        <title>Bat Biology, Genomes, and the Bat1K Project: To Generate Chromosome-Level Genomes for All Living Bat Species.</title>
        <authorList>
            <person name="Teeling E.C."/>
            <person name="Vernes S.C."/>
            <person name="Davalos L.M."/>
            <person name="Ray D.A."/>
            <person name="Gilbert M.T.P."/>
            <person name="Myers E."/>
        </authorList>
    </citation>
    <scope>NUCLEOTIDE SEQUENCE</scope>
</reference>
<dbReference type="SUPFAM" id="SSF57845">
    <property type="entry name" value="B-box zinc-binding domain"/>
    <property type="match status" value="1"/>
</dbReference>
<comment type="subcellular location">
    <subcellularLocation>
        <location evidence="2">Cytoplasm</location>
    </subcellularLocation>
</comment>
<dbReference type="AlphaFoldDB" id="A0A671EWD2"/>
<keyword evidence="8" id="KW-0479">Metal-binding</keyword>
<reference evidence="16 17" key="1">
    <citation type="journal article" date="2015" name="Annu Rev Anim Biosci">
        <title>The Genome 10K Project: a way forward.</title>
        <authorList>
            <person name="Koepfli K.P."/>
            <person name="Paten B."/>
            <person name="O'Brien S.J."/>
            <person name="Koepfli K.P."/>
            <person name="Paten B."/>
            <person name="Antunes A."/>
            <person name="Belov K."/>
            <person name="Bustamante C."/>
            <person name="Castoe T.A."/>
            <person name="Clawson H."/>
            <person name="Crawford A.J."/>
            <person name="Diekhans M."/>
            <person name="Distel D."/>
            <person name="Durbin R."/>
            <person name="Earl D."/>
            <person name="Fujita M.K."/>
            <person name="Gamble T."/>
            <person name="Georges A."/>
            <person name="Gemmell N."/>
            <person name="Gilbert M.T."/>
            <person name="Graves J.M."/>
            <person name="Green R.E."/>
            <person name="Hickey G."/>
            <person name="Jarvis E.D."/>
            <person name="Johnson W."/>
            <person name="Komissarov A."/>
            <person name="Korf I."/>
            <person name="Kuhn R."/>
            <person name="Larkin D.M."/>
            <person name="Lewin H."/>
            <person name="Lopez J.V."/>
            <person name="Ma J."/>
            <person name="Marques-Bonet T."/>
            <person name="Miller W."/>
            <person name="Murphy R."/>
            <person name="Pevzner P."/>
            <person name="Shapiro B."/>
            <person name="Steiner C."/>
            <person name="Tamazian G."/>
            <person name="Venkatesh B."/>
            <person name="Wang J."/>
            <person name="Wayne R."/>
            <person name="Wiley E."/>
            <person name="Yang H."/>
            <person name="Zhang G."/>
            <person name="Haussler D."/>
            <person name="Ryder O."/>
            <person name="O'Brien S.J."/>
        </authorList>
    </citation>
    <scope>NUCLEOTIDE SEQUENCE</scope>
</reference>
<dbReference type="InterPro" id="IPR000315">
    <property type="entry name" value="Znf_B-box"/>
</dbReference>